<feature type="signal peptide" evidence="2">
    <location>
        <begin position="1"/>
        <end position="20"/>
    </location>
</feature>
<protein>
    <recommendedName>
        <fullName evidence="4">MRPL25 domain-containing protein</fullName>
    </recommendedName>
</protein>
<feature type="compositionally biased region" description="Basic and acidic residues" evidence="1">
    <location>
        <begin position="182"/>
        <end position="212"/>
    </location>
</feature>
<reference evidence="3" key="1">
    <citation type="submission" date="2021-01" db="EMBL/GenBank/DDBJ databases">
        <authorList>
            <person name="Corre E."/>
            <person name="Pelletier E."/>
            <person name="Niang G."/>
            <person name="Scheremetjew M."/>
            <person name="Finn R."/>
            <person name="Kale V."/>
            <person name="Holt S."/>
            <person name="Cochrane G."/>
            <person name="Meng A."/>
            <person name="Brown T."/>
            <person name="Cohen L."/>
        </authorList>
    </citation>
    <scope>NUCLEOTIDE SEQUENCE</scope>
    <source>
        <strain evidence="3">CCMP1661</strain>
    </source>
</reference>
<evidence type="ECO:0000256" key="2">
    <source>
        <dbReference type="SAM" id="SignalP"/>
    </source>
</evidence>
<feature type="chain" id="PRO_5031078484" description="MRPL25 domain-containing protein" evidence="2">
    <location>
        <begin position="21"/>
        <end position="225"/>
    </location>
</feature>
<organism evidence="3">
    <name type="scientific">Fibrocapsa japonica</name>
    <dbReference type="NCBI Taxonomy" id="94617"/>
    <lineage>
        <taxon>Eukaryota</taxon>
        <taxon>Sar</taxon>
        <taxon>Stramenopiles</taxon>
        <taxon>Ochrophyta</taxon>
        <taxon>Raphidophyceae</taxon>
        <taxon>Chattonellales</taxon>
        <taxon>Chattonellaceae</taxon>
        <taxon>Fibrocapsa</taxon>
    </lineage>
</organism>
<feature type="region of interest" description="Disordered" evidence="1">
    <location>
        <begin position="181"/>
        <end position="212"/>
    </location>
</feature>
<sequence length="225" mass="25165">MKGAVLVLCGISALLGIAQAFIPNAGLGLSPVRTCTPLRMGYVPEGLTPEQWKKIQEKDKAKGNLGEMGPKRFKSRSFAAWQAAGGKHLFPVDPKKVKTGEIAMKDVPYMQRGGAWDNSDLIKKGEKAPKVEWSDRDKQYAAGGFRKEQSVSIFGGVSMPWTQGYKKMDKDSLTQITSVGKSFERGKIAPNEKKMKELEKKRQQQQKKLEDQVVKEKKKSWFFGR</sequence>
<evidence type="ECO:0000256" key="1">
    <source>
        <dbReference type="SAM" id="MobiDB-lite"/>
    </source>
</evidence>
<evidence type="ECO:0000313" key="3">
    <source>
        <dbReference type="EMBL" id="CAD9857598.1"/>
    </source>
</evidence>
<name>A0A7S2US33_9STRA</name>
<dbReference type="AlphaFoldDB" id="A0A7S2US33"/>
<evidence type="ECO:0008006" key="4">
    <source>
        <dbReference type="Google" id="ProtNLM"/>
    </source>
</evidence>
<proteinExistence type="predicted"/>
<gene>
    <name evidence="3" type="ORF">FJAP1339_LOCUS92</name>
</gene>
<accession>A0A7S2US33</accession>
<keyword evidence="2" id="KW-0732">Signal</keyword>
<dbReference type="EMBL" id="HBHR01000319">
    <property type="protein sequence ID" value="CAD9857598.1"/>
    <property type="molecule type" value="Transcribed_RNA"/>
</dbReference>